<dbReference type="Proteomes" id="UP000652761">
    <property type="component" value="Unassembled WGS sequence"/>
</dbReference>
<name>A0A843TY23_COLES</name>
<dbReference type="AlphaFoldDB" id="A0A843TY23"/>
<evidence type="ECO:0000313" key="2">
    <source>
        <dbReference type="Proteomes" id="UP000652761"/>
    </source>
</evidence>
<protein>
    <submittedName>
        <fullName evidence="1">Uncharacterized protein</fullName>
    </submittedName>
</protein>
<feature type="non-terminal residue" evidence="1">
    <location>
        <position position="97"/>
    </location>
</feature>
<keyword evidence="2" id="KW-1185">Reference proteome</keyword>
<reference evidence="1" key="1">
    <citation type="submission" date="2017-07" db="EMBL/GenBank/DDBJ databases">
        <title>Taro Niue Genome Assembly and Annotation.</title>
        <authorList>
            <person name="Atibalentja N."/>
            <person name="Keating K."/>
            <person name="Fields C.J."/>
        </authorList>
    </citation>
    <scope>NUCLEOTIDE SEQUENCE</scope>
    <source>
        <strain evidence="1">Niue_2</strain>
        <tissue evidence="1">Leaf</tissue>
    </source>
</reference>
<evidence type="ECO:0000313" key="1">
    <source>
        <dbReference type="EMBL" id="MQL77702.1"/>
    </source>
</evidence>
<gene>
    <name evidence="1" type="ORF">Taro_010114</name>
</gene>
<comment type="caution">
    <text evidence="1">The sequence shown here is derived from an EMBL/GenBank/DDBJ whole genome shotgun (WGS) entry which is preliminary data.</text>
</comment>
<accession>A0A843TY23</accession>
<organism evidence="1 2">
    <name type="scientific">Colocasia esculenta</name>
    <name type="common">Wild taro</name>
    <name type="synonym">Arum esculentum</name>
    <dbReference type="NCBI Taxonomy" id="4460"/>
    <lineage>
        <taxon>Eukaryota</taxon>
        <taxon>Viridiplantae</taxon>
        <taxon>Streptophyta</taxon>
        <taxon>Embryophyta</taxon>
        <taxon>Tracheophyta</taxon>
        <taxon>Spermatophyta</taxon>
        <taxon>Magnoliopsida</taxon>
        <taxon>Liliopsida</taxon>
        <taxon>Araceae</taxon>
        <taxon>Aroideae</taxon>
        <taxon>Colocasieae</taxon>
        <taxon>Colocasia</taxon>
    </lineage>
</organism>
<sequence>MRAPRRPSLTIPVEALGRLSAELTAFPHDPYAHIAGDEAPVGVVSRCPDLLITSLAPFALLLEHSLEGRTQRREGLHAWRGDAIDRPSYFNDFSEVV</sequence>
<dbReference type="EMBL" id="NMUH01000362">
    <property type="protein sequence ID" value="MQL77702.1"/>
    <property type="molecule type" value="Genomic_DNA"/>
</dbReference>
<proteinExistence type="predicted"/>